<evidence type="ECO:0000256" key="1">
    <source>
        <dbReference type="ARBA" id="ARBA00023004"/>
    </source>
</evidence>
<comment type="caution">
    <text evidence="4">The sequence shown here is derived from an EMBL/GenBank/DDBJ whole genome shotgun (WGS) entry which is preliminary data.</text>
</comment>
<protein>
    <recommendedName>
        <fullName evidence="3">Phosphomevalonate dehydratase large subunit-like domain-containing protein</fullName>
    </recommendedName>
</protein>
<keyword evidence="1" id="KW-0408">Iron</keyword>
<accession>A0A645BQB6</accession>
<dbReference type="PANTHER" id="PTHR36577">
    <property type="entry name" value="DUF521 DOMAIN PROTEIN (AFU_ORTHOLOGUE AFUA_6G00490)"/>
    <property type="match status" value="1"/>
</dbReference>
<proteinExistence type="predicted"/>
<dbReference type="EMBL" id="VSSQ01021654">
    <property type="protein sequence ID" value="MPM67382.1"/>
    <property type="molecule type" value="Genomic_DNA"/>
</dbReference>
<feature type="domain" description="Phosphomevalonate dehydratase large subunit-like" evidence="3">
    <location>
        <begin position="2"/>
        <end position="102"/>
    </location>
</feature>
<dbReference type="GO" id="GO:0016829">
    <property type="term" value="F:lyase activity"/>
    <property type="evidence" value="ECO:0007669"/>
    <property type="project" value="UniProtKB-KW"/>
</dbReference>
<dbReference type="AlphaFoldDB" id="A0A645BQB6"/>
<evidence type="ECO:0000313" key="4">
    <source>
        <dbReference type="EMBL" id="MPM67382.1"/>
    </source>
</evidence>
<evidence type="ECO:0000256" key="2">
    <source>
        <dbReference type="ARBA" id="ARBA00023239"/>
    </source>
</evidence>
<keyword evidence="2" id="KW-0456">Lyase</keyword>
<dbReference type="InterPro" id="IPR007506">
    <property type="entry name" value="PMDh-L-like_dom"/>
</dbReference>
<sequence length="114" mass="11992">MAEQLSGKKKADDVTLIMSTAPQTKFLASQMGYVKIIEDAGGMLISRTCPIISAGCPGPVYSYTHPEYTSGTVVTDSLKVAAYAKSTLSAKKVLLGSTQQCLNAALTGKWGETV</sequence>
<organism evidence="4">
    <name type="scientific">bioreactor metagenome</name>
    <dbReference type="NCBI Taxonomy" id="1076179"/>
    <lineage>
        <taxon>unclassified sequences</taxon>
        <taxon>metagenomes</taxon>
        <taxon>ecological metagenomes</taxon>
    </lineage>
</organism>
<dbReference type="PANTHER" id="PTHR36577:SF3">
    <property type="entry name" value="DUF521 DOMAIN PROTEIN (AFU_ORTHOLOGUE AFUA_6G00490)"/>
    <property type="match status" value="1"/>
</dbReference>
<evidence type="ECO:0000259" key="3">
    <source>
        <dbReference type="Pfam" id="PF04412"/>
    </source>
</evidence>
<name>A0A645BQB6_9ZZZZ</name>
<reference evidence="4" key="1">
    <citation type="submission" date="2019-08" db="EMBL/GenBank/DDBJ databases">
        <authorList>
            <person name="Kucharzyk K."/>
            <person name="Murdoch R.W."/>
            <person name="Higgins S."/>
            <person name="Loffler F."/>
        </authorList>
    </citation>
    <scope>NUCLEOTIDE SEQUENCE</scope>
</reference>
<dbReference type="Pfam" id="PF04412">
    <property type="entry name" value="AcnX"/>
    <property type="match status" value="1"/>
</dbReference>
<gene>
    <name evidence="4" type="ORF">SDC9_114304</name>
</gene>